<evidence type="ECO:0000256" key="4">
    <source>
        <dbReference type="ARBA" id="ARBA00030169"/>
    </source>
</evidence>
<dbReference type="InterPro" id="IPR036704">
    <property type="entry name" value="RraA/RraA-like_sf"/>
</dbReference>
<dbReference type="GO" id="GO:0046872">
    <property type="term" value="F:metal ion binding"/>
    <property type="evidence" value="ECO:0007669"/>
    <property type="project" value="UniProtKB-KW"/>
</dbReference>
<dbReference type="SUPFAM" id="SSF89562">
    <property type="entry name" value="RraA-like"/>
    <property type="match status" value="1"/>
</dbReference>
<evidence type="ECO:0000256" key="5">
    <source>
        <dbReference type="PIRSR" id="PIRSR605493-1"/>
    </source>
</evidence>
<keyword evidence="7" id="KW-1185">Reference proteome</keyword>
<name>A0A1M5SCK8_9RHOB</name>
<feature type="binding site" evidence="5">
    <location>
        <position position="105"/>
    </location>
    <ligand>
        <name>Mg(2+)</name>
        <dbReference type="ChEBI" id="CHEBI:18420"/>
    </ligand>
</feature>
<evidence type="ECO:0000256" key="3">
    <source>
        <dbReference type="ARBA" id="ARBA00029596"/>
    </source>
</evidence>
<dbReference type="OrthoDB" id="9812532at2"/>
<reference evidence="6 7" key="1">
    <citation type="submission" date="2016-11" db="EMBL/GenBank/DDBJ databases">
        <authorList>
            <person name="Jaros S."/>
            <person name="Januszkiewicz K."/>
            <person name="Wedrychowicz H."/>
        </authorList>
    </citation>
    <scope>NUCLEOTIDE SEQUENCE [LARGE SCALE GENOMIC DNA]</scope>
    <source>
        <strain evidence="6 7">DSM 29431</strain>
    </source>
</reference>
<comment type="cofactor">
    <cofactor evidence="5">
        <name>Mg(2+)</name>
        <dbReference type="ChEBI" id="CHEBI:18420"/>
    </cofactor>
</comment>
<dbReference type="AlphaFoldDB" id="A0A1M5SCK8"/>
<dbReference type="PANTHER" id="PTHR33254:SF4">
    <property type="entry name" value="4-HYDROXY-4-METHYL-2-OXOGLUTARATE ALDOLASE 3-RELATED"/>
    <property type="match status" value="1"/>
</dbReference>
<feature type="binding site" evidence="5">
    <location>
        <position position="104"/>
    </location>
    <ligand>
        <name>substrate</name>
    </ligand>
</feature>
<dbReference type="InterPro" id="IPR005493">
    <property type="entry name" value="RraA/RraA-like"/>
</dbReference>
<keyword evidence="5" id="KW-0460">Magnesium</keyword>
<evidence type="ECO:0000256" key="1">
    <source>
        <dbReference type="ARBA" id="ARBA00001968"/>
    </source>
</evidence>
<dbReference type="STRING" id="996342.SAMN05443551_2086"/>
<dbReference type="EMBL" id="FQXC01000002">
    <property type="protein sequence ID" value="SHH36180.1"/>
    <property type="molecule type" value="Genomic_DNA"/>
</dbReference>
<dbReference type="RefSeq" id="WP_072777388.1">
    <property type="nucleotide sequence ID" value="NZ_FQXC01000002.1"/>
</dbReference>
<dbReference type="Pfam" id="PF03737">
    <property type="entry name" value="RraA-like"/>
    <property type="match status" value="1"/>
</dbReference>
<gene>
    <name evidence="6" type="ORF">SAMN05443551_2086</name>
</gene>
<dbReference type="PANTHER" id="PTHR33254">
    <property type="entry name" value="4-HYDROXY-4-METHYL-2-OXOGLUTARATE ALDOLASE 3-RELATED"/>
    <property type="match status" value="1"/>
</dbReference>
<sequence>MTLSARLRCLGAASLFEAAGKSGAMEAGIKPVRLPSRVVGRAVTVKVGEGDNLALHRLLAEDRKGDVIVVDAGGRTDIAIWGDVLSAAARGIGYRGLVVDGAVRDAAAIDPDAFPIFARGTAIPGPGKRDPGSRGQPITCGGVMVCDGDWIVGDADGVVVLPMEKAEDIVIQAEARERQEADMIARLLERKTTTLEELGLDTEPA</sequence>
<evidence type="ECO:0000313" key="6">
    <source>
        <dbReference type="EMBL" id="SHH36180.1"/>
    </source>
</evidence>
<evidence type="ECO:0000256" key="2">
    <source>
        <dbReference type="ARBA" id="ARBA00016549"/>
    </source>
</evidence>
<feature type="binding site" evidence="5">
    <location>
        <begin position="82"/>
        <end position="85"/>
    </location>
    <ligand>
        <name>substrate</name>
    </ligand>
</feature>
<evidence type="ECO:0000313" key="7">
    <source>
        <dbReference type="Proteomes" id="UP000184221"/>
    </source>
</evidence>
<organism evidence="6 7">
    <name type="scientific">Marivita hallyeonensis</name>
    <dbReference type="NCBI Taxonomy" id="996342"/>
    <lineage>
        <taxon>Bacteria</taxon>
        <taxon>Pseudomonadati</taxon>
        <taxon>Pseudomonadota</taxon>
        <taxon>Alphaproteobacteria</taxon>
        <taxon>Rhodobacterales</taxon>
        <taxon>Roseobacteraceae</taxon>
        <taxon>Marivita</taxon>
    </lineage>
</organism>
<keyword evidence="5" id="KW-0479">Metal-binding</keyword>
<dbReference type="CDD" id="cd16841">
    <property type="entry name" value="RraA_family"/>
    <property type="match status" value="1"/>
</dbReference>
<accession>A0A1M5SCK8</accession>
<dbReference type="Gene3D" id="3.50.30.40">
    <property type="entry name" value="Ribonuclease E inhibitor RraA/RraA-like"/>
    <property type="match status" value="1"/>
</dbReference>
<proteinExistence type="predicted"/>
<dbReference type="Proteomes" id="UP000184221">
    <property type="component" value="Unassembled WGS sequence"/>
</dbReference>
<protein>
    <recommendedName>
        <fullName evidence="2">Putative 4-hydroxy-4-methyl-2-oxoglutarate aldolase</fullName>
    </recommendedName>
    <alternativeName>
        <fullName evidence="3">Regulator of ribonuclease activity homolog</fullName>
    </alternativeName>
    <alternativeName>
        <fullName evidence="4">RraA-like protein</fullName>
    </alternativeName>
</protein>
<comment type="cofactor">
    <cofactor evidence="1">
        <name>a divalent metal cation</name>
        <dbReference type="ChEBI" id="CHEBI:60240"/>
    </cofactor>
</comment>